<dbReference type="Proteomes" id="UP000366945">
    <property type="component" value="Unassembled WGS sequence"/>
</dbReference>
<evidence type="ECO:0000256" key="3">
    <source>
        <dbReference type="ARBA" id="ARBA00023125"/>
    </source>
</evidence>
<keyword evidence="3" id="KW-0238">DNA-binding</keyword>
<dbReference type="FunFam" id="1.10.10.10:FF:000001">
    <property type="entry name" value="LysR family transcriptional regulator"/>
    <property type="match status" value="1"/>
</dbReference>
<comment type="similarity">
    <text evidence="1">Belongs to the LysR transcriptional regulatory family.</text>
</comment>
<evidence type="ECO:0000256" key="4">
    <source>
        <dbReference type="ARBA" id="ARBA00023163"/>
    </source>
</evidence>
<evidence type="ECO:0000256" key="5">
    <source>
        <dbReference type="SAM" id="Coils"/>
    </source>
</evidence>
<dbReference type="EMBL" id="CABPSK010000005">
    <property type="protein sequence ID" value="VVE49893.1"/>
    <property type="molecule type" value="Genomic_DNA"/>
</dbReference>
<evidence type="ECO:0000256" key="1">
    <source>
        <dbReference type="ARBA" id="ARBA00009437"/>
    </source>
</evidence>
<dbReference type="InterPro" id="IPR036388">
    <property type="entry name" value="WH-like_DNA-bd_sf"/>
</dbReference>
<proteinExistence type="inferred from homology"/>
<feature type="domain" description="HTH lysR-type" evidence="6">
    <location>
        <begin position="33"/>
        <end position="90"/>
    </location>
</feature>
<organism evidence="7 8">
    <name type="scientific">Pandoraea pneumonica</name>
    <dbReference type="NCBI Taxonomy" id="2508299"/>
    <lineage>
        <taxon>Bacteria</taxon>
        <taxon>Pseudomonadati</taxon>
        <taxon>Pseudomonadota</taxon>
        <taxon>Betaproteobacteria</taxon>
        <taxon>Burkholderiales</taxon>
        <taxon>Burkholderiaceae</taxon>
        <taxon>Pandoraea</taxon>
    </lineage>
</organism>
<keyword evidence="5" id="KW-0175">Coiled coil</keyword>
<keyword evidence="2" id="KW-0805">Transcription regulation</keyword>
<accession>A0A5E4YPM9</accession>
<dbReference type="AlphaFoldDB" id="A0A5E4YPM9"/>
<dbReference type="PRINTS" id="PR00039">
    <property type="entry name" value="HTHLYSR"/>
</dbReference>
<dbReference type="CDD" id="cd08414">
    <property type="entry name" value="PBP2_LTTR_aromatics_like"/>
    <property type="match status" value="1"/>
</dbReference>
<evidence type="ECO:0000256" key="2">
    <source>
        <dbReference type="ARBA" id="ARBA00023015"/>
    </source>
</evidence>
<dbReference type="GO" id="GO:0032993">
    <property type="term" value="C:protein-DNA complex"/>
    <property type="evidence" value="ECO:0007669"/>
    <property type="project" value="TreeGrafter"/>
</dbReference>
<evidence type="ECO:0000313" key="8">
    <source>
        <dbReference type="Proteomes" id="UP000366945"/>
    </source>
</evidence>
<dbReference type="InterPro" id="IPR005119">
    <property type="entry name" value="LysR_subst-bd"/>
</dbReference>
<dbReference type="PANTHER" id="PTHR30346">
    <property type="entry name" value="TRANSCRIPTIONAL DUAL REGULATOR HCAR-RELATED"/>
    <property type="match status" value="1"/>
</dbReference>
<dbReference type="Pfam" id="PF00126">
    <property type="entry name" value="HTH_1"/>
    <property type="match status" value="1"/>
</dbReference>
<dbReference type="PANTHER" id="PTHR30346:SF17">
    <property type="entry name" value="LYSR FAMILY TRANSCRIPTIONAL REGULATOR"/>
    <property type="match status" value="1"/>
</dbReference>
<dbReference type="InterPro" id="IPR036390">
    <property type="entry name" value="WH_DNA-bd_sf"/>
</dbReference>
<dbReference type="SUPFAM" id="SSF46785">
    <property type="entry name" value="Winged helix' DNA-binding domain"/>
    <property type="match status" value="1"/>
</dbReference>
<reference evidence="7 8" key="1">
    <citation type="submission" date="2019-08" db="EMBL/GenBank/DDBJ databases">
        <authorList>
            <person name="Peeters C."/>
        </authorList>
    </citation>
    <scope>NUCLEOTIDE SEQUENCE [LARGE SCALE GENOMIC DNA]</scope>
    <source>
        <strain evidence="7 8">LMG 31114</strain>
    </source>
</reference>
<gene>
    <name evidence="7" type="primary">benM_5</name>
    <name evidence="7" type="ORF">PPN31114_04627</name>
</gene>
<name>A0A5E4YPM9_9BURK</name>
<evidence type="ECO:0000313" key="7">
    <source>
        <dbReference type="EMBL" id="VVE49893.1"/>
    </source>
</evidence>
<dbReference type="Gene3D" id="1.10.10.10">
    <property type="entry name" value="Winged helix-like DNA-binding domain superfamily/Winged helix DNA-binding domain"/>
    <property type="match status" value="1"/>
</dbReference>
<dbReference type="Gene3D" id="3.40.190.10">
    <property type="entry name" value="Periplasmic binding protein-like II"/>
    <property type="match status" value="2"/>
</dbReference>
<sequence length="337" mass="35848">MRACALRQHRAVVLHRANIECGDVRSRNGMTMVSLRQLRYFLEVVEAGGFSAAAERLFVAQSALSRQISELERELQAVLLERSSKGVTLTPAGRTFADEARRVLTELEGSVALTRSVARGEQGTVRLAHSTSVPFAGELPAALHAHLAANAGVSVEISTLSSEQQQDDIEAGRIDLGLVRLPVLRPAPSLICERIAIERLLLLVPTGHALAGETAVRVAALADTPFVSIPHRERGGLSYRVAQLCQQHGFFPRAAAATSRKIALINLVAAGFGVAIVPESLAALAGPGVCRVTLDDPQAVCEVALLRRRDAGTLAVALGEALKLALSQSTADFSRVQ</sequence>
<dbReference type="InterPro" id="IPR000847">
    <property type="entry name" value="LysR_HTH_N"/>
</dbReference>
<evidence type="ECO:0000259" key="6">
    <source>
        <dbReference type="PROSITE" id="PS50931"/>
    </source>
</evidence>
<dbReference type="GO" id="GO:0003677">
    <property type="term" value="F:DNA binding"/>
    <property type="evidence" value="ECO:0007669"/>
    <property type="project" value="UniProtKB-KW"/>
</dbReference>
<dbReference type="Pfam" id="PF03466">
    <property type="entry name" value="LysR_substrate"/>
    <property type="match status" value="1"/>
</dbReference>
<protein>
    <submittedName>
        <fullName evidence="7">HTH-type transcriptional regulator BenM</fullName>
    </submittedName>
</protein>
<feature type="coiled-coil region" evidence="5">
    <location>
        <begin position="54"/>
        <end position="81"/>
    </location>
</feature>
<keyword evidence="8" id="KW-1185">Reference proteome</keyword>
<keyword evidence="4" id="KW-0804">Transcription</keyword>
<dbReference type="SUPFAM" id="SSF53850">
    <property type="entry name" value="Periplasmic binding protein-like II"/>
    <property type="match status" value="1"/>
</dbReference>
<dbReference type="GO" id="GO:0003700">
    <property type="term" value="F:DNA-binding transcription factor activity"/>
    <property type="evidence" value="ECO:0007669"/>
    <property type="project" value="InterPro"/>
</dbReference>
<dbReference type="PROSITE" id="PS50931">
    <property type="entry name" value="HTH_LYSR"/>
    <property type="match status" value="1"/>
</dbReference>